<dbReference type="PROSITE" id="PS50011">
    <property type="entry name" value="PROTEIN_KINASE_DOM"/>
    <property type="match status" value="1"/>
</dbReference>
<dbReference type="GO" id="GO:0004674">
    <property type="term" value="F:protein serine/threonine kinase activity"/>
    <property type="evidence" value="ECO:0007669"/>
    <property type="project" value="UniProtKB-KW"/>
</dbReference>
<protein>
    <recommendedName>
        <fullName evidence="9">Protein kinase domain-containing protein</fullName>
    </recommendedName>
</protein>
<dbReference type="SMART" id="SM00220">
    <property type="entry name" value="S_TKc"/>
    <property type="match status" value="1"/>
</dbReference>
<feature type="binding site" evidence="6">
    <location>
        <position position="133"/>
    </location>
    <ligand>
        <name>ATP</name>
        <dbReference type="ChEBI" id="CHEBI:30616"/>
    </ligand>
</feature>
<keyword evidence="5 6" id="KW-0067">ATP-binding</keyword>
<evidence type="ECO:0000256" key="1">
    <source>
        <dbReference type="ARBA" id="ARBA00022679"/>
    </source>
</evidence>
<dbReference type="Proteomes" id="UP000729402">
    <property type="component" value="Unassembled WGS sequence"/>
</dbReference>
<evidence type="ECO:0000256" key="6">
    <source>
        <dbReference type="PROSITE-ProRule" id="PRU10141"/>
    </source>
</evidence>
<sequence length="450" mass="49205">MESKKAKILAGAAVAVLLVLELSLYLCFHLSRPFYLSTAVVLSAVLSASVVTLLHHTLNERRRSERMARRPSLDGEELRVEYSYFRKVAGLPCKFSFEALAAATDGFQYTVGRGSSGSVFKGILDDGMAVAVKRIDGAEHVDKEFKSEVSAIASAQHINLVRLVGFCLVPRGPRFLVYEYMEHGSLDKWIFPYAGRQCLPWAARYKVAVDVARALAYLHHDCRSKVLHLDVKPENILLDDCFRGLLSDFGLSKLMGKEQSRVVTTVRGTTGYLAPEWLLGVGITEKSDVYSYGLVLLEMVGGRRNLLTDDVGPDGSPRWSYFPKVAADKAREGRVMDVLDRRLVDSGEAIEEAAVRRLVHVALWCAQEKAGARPSMVRVVEMLEGRGAAAESVEAPPPSDMIVVDLLALDPSRGRGPFGLPLPTSLAGGGMQGTSSRPSNSFALSYLSGR</sequence>
<keyword evidence="2" id="KW-0732">Signal</keyword>
<evidence type="ECO:0000256" key="2">
    <source>
        <dbReference type="ARBA" id="ARBA00022729"/>
    </source>
</evidence>
<dbReference type="FunFam" id="3.30.200.20:FF:000483">
    <property type="entry name" value="Putative receptor-like protein kinase"/>
    <property type="match status" value="1"/>
</dbReference>
<dbReference type="Pfam" id="PF00069">
    <property type="entry name" value="Pkinase"/>
    <property type="match status" value="1"/>
</dbReference>
<evidence type="ECO:0000259" key="9">
    <source>
        <dbReference type="PROSITE" id="PS50011"/>
    </source>
</evidence>
<keyword evidence="1" id="KW-0808">Transferase</keyword>
<dbReference type="PROSITE" id="PS00107">
    <property type="entry name" value="PROTEIN_KINASE_ATP"/>
    <property type="match status" value="1"/>
</dbReference>
<dbReference type="FunFam" id="1.10.510.10:FF:000537">
    <property type="entry name" value="Putative receptor-like protein kinase"/>
    <property type="match status" value="1"/>
</dbReference>
<dbReference type="InterPro" id="IPR017441">
    <property type="entry name" value="Protein_kinase_ATP_BS"/>
</dbReference>
<reference evidence="10" key="1">
    <citation type="journal article" date="2021" name="bioRxiv">
        <title>Whole Genome Assembly and Annotation of Northern Wild Rice, Zizania palustris L., Supports a Whole Genome Duplication in the Zizania Genus.</title>
        <authorList>
            <person name="Haas M."/>
            <person name="Kono T."/>
            <person name="Macchietto M."/>
            <person name="Millas R."/>
            <person name="McGilp L."/>
            <person name="Shao M."/>
            <person name="Duquette J."/>
            <person name="Hirsch C.N."/>
            <person name="Kimball J."/>
        </authorList>
    </citation>
    <scope>NUCLEOTIDE SEQUENCE</scope>
    <source>
        <tissue evidence="10">Fresh leaf tissue</tissue>
    </source>
</reference>
<dbReference type="PANTHER" id="PTHR47976">
    <property type="entry name" value="G-TYPE LECTIN S-RECEPTOR-LIKE SERINE/THREONINE-PROTEIN KINASE SD2-5"/>
    <property type="match status" value="1"/>
</dbReference>
<dbReference type="OrthoDB" id="2418081at2759"/>
<dbReference type="EMBL" id="JAAALK010000283">
    <property type="protein sequence ID" value="KAG8069609.1"/>
    <property type="molecule type" value="Genomic_DNA"/>
</dbReference>
<gene>
    <name evidence="10" type="ORF">GUJ93_ZPchr0006g43636</name>
</gene>
<organism evidence="10 11">
    <name type="scientific">Zizania palustris</name>
    <name type="common">Northern wild rice</name>
    <dbReference type="NCBI Taxonomy" id="103762"/>
    <lineage>
        <taxon>Eukaryota</taxon>
        <taxon>Viridiplantae</taxon>
        <taxon>Streptophyta</taxon>
        <taxon>Embryophyta</taxon>
        <taxon>Tracheophyta</taxon>
        <taxon>Spermatophyta</taxon>
        <taxon>Magnoliopsida</taxon>
        <taxon>Liliopsida</taxon>
        <taxon>Poales</taxon>
        <taxon>Poaceae</taxon>
        <taxon>BOP clade</taxon>
        <taxon>Oryzoideae</taxon>
        <taxon>Oryzeae</taxon>
        <taxon>Zizaniinae</taxon>
        <taxon>Zizania</taxon>
    </lineage>
</organism>
<dbReference type="InterPro" id="IPR000719">
    <property type="entry name" value="Prot_kinase_dom"/>
</dbReference>
<dbReference type="AlphaFoldDB" id="A0A8J5T5X1"/>
<keyword evidence="3 6" id="KW-0547">Nucleotide-binding</keyword>
<proteinExistence type="inferred from homology"/>
<keyword evidence="7" id="KW-0723">Serine/threonine-protein kinase</keyword>
<dbReference type="GO" id="GO:0005524">
    <property type="term" value="F:ATP binding"/>
    <property type="evidence" value="ECO:0007669"/>
    <property type="project" value="UniProtKB-UniRule"/>
</dbReference>
<dbReference type="GO" id="GO:0030246">
    <property type="term" value="F:carbohydrate binding"/>
    <property type="evidence" value="ECO:0007669"/>
    <property type="project" value="UniProtKB-KW"/>
</dbReference>
<dbReference type="InterPro" id="IPR051343">
    <property type="entry name" value="G-type_lectin_kinases/EP1-like"/>
</dbReference>
<accession>A0A8J5T5X1</accession>
<keyword evidence="4" id="KW-0418">Kinase</keyword>
<evidence type="ECO:0000256" key="3">
    <source>
        <dbReference type="ARBA" id="ARBA00022741"/>
    </source>
</evidence>
<name>A0A8J5T5X1_ZIZPA</name>
<feature type="domain" description="Protein kinase" evidence="9">
    <location>
        <begin position="105"/>
        <end position="393"/>
    </location>
</feature>
<dbReference type="InterPro" id="IPR008271">
    <property type="entry name" value="Ser/Thr_kinase_AS"/>
</dbReference>
<comment type="similarity">
    <text evidence="7">Belongs to the protein kinase superfamily.</text>
</comment>
<dbReference type="PANTHER" id="PTHR47976:SF115">
    <property type="entry name" value="RECEPTOR-LIKE SERINE_THREONINE-PROTEIN KINASE"/>
    <property type="match status" value="1"/>
</dbReference>
<keyword evidence="8" id="KW-0472">Membrane</keyword>
<dbReference type="PROSITE" id="PS00108">
    <property type="entry name" value="PROTEIN_KINASE_ST"/>
    <property type="match status" value="1"/>
</dbReference>
<reference evidence="10" key="2">
    <citation type="submission" date="2021-02" db="EMBL/GenBank/DDBJ databases">
        <authorList>
            <person name="Kimball J.A."/>
            <person name="Haas M.W."/>
            <person name="Macchietto M."/>
            <person name="Kono T."/>
            <person name="Duquette J."/>
            <person name="Shao M."/>
        </authorList>
    </citation>
    <scope>NUCLEOTIDE SEQUENCE</scope>
    <source>
        <tissue evidence="10">Fresh leaf tissue</tissue>
    </source>
</reference>
<evidence type="ECO:0000313" key="11">
    <source>
        <dbReference type="Proteomes" id="UP000729402"/>
    </source>
</evidence>
<evidence type="ECO:0000256" key="4">
    <source>
        <dbReference type="ARBA" id="ARBA00022777"/>
    </source>
</evidence>
<keyword evidence="11" id="KW-1185">Reference proteome</keyword>
<evidence type="ECO:0000256" key="8">
    <source>
        <dbReference type="SAM" id="Phobius"/>
    </source>
</evidence>
<keyword evidence="8" id="KW-0812">Transmembrane</keyword>
<keyword evidence="8" id="KW-1133">Transmembrane helix</keyword>
<feature type="transmembrane region" description="Helical" evidence="8">
    <location>
        <begin position="33"/>
        <end position="54"/>
    </location>
</feature>
<evidence type="ECO:0000256" key="7">
    <source>
        <dbReference type="RuleBase" id="RU000304"/>
    </source>
</evidence>
<comment type="caution">
    <text evidence="10">The sequence shown here is derived from an EMBL/GenBank/DDBJ whole genome shotgun (WGS) entry which is preliminary data.</text>
</comment>
<evidence type="ECO:0000256" key="5">
    <source>
        <dbReference type="ARBA" id="ARBA00022840"/>
    </source>
</evidence>
<evidence type="ECO:0000313" key="10">
    <source>
        <dbReference type="EMBL" id="KAG8069609.1"/>
    </source>
</evidence>